<evidence type="ECO:0008006" key="4">
    <source>
        <dbReference type="Google" id="ProtNLM"/>
    </source>
</evidence>
<protein>
    <recommendedName>
        <fullName evidence="4">CCHC-type domain-containing protein</fullName>
    </recommendedName>
</protein>
<proteinExistence type="predicted"/>
<feature type="compositionally biased region" description="Acidic residues" evidence="1">
    <location>
        <begin position="245"/>
        <end position="259"/>
    </location>
</feature>
<accession>A0A3A2Z7W2</accession>
<organism evidence="2 3">
    <name type="scientific">Aspergillus sclerotialis</name>
    <dbReference type="NCBI Taxonomy" id="2070753"/>
    <lineage>
        <taxon>Eukaryota</taxon>
        <taxon>Fungi</taxon>
        <taxon>Dikarya</taxon>
        <taxon>Ascomycota</taxon>
        <taxon>Pezizomycotina</taxon>
        <taxon>Eurotiomycetes</taxon>
        <taxon>Eurotiomycetidae</taxon>
        <taxon>Eurotiales</taxon>
        <taxon>Aspergillaceae</taxon>
        <taxon>Aspergillus</taxon>
        <taxon>Aspergillus subgen. Polypaecilum</taxon>
    </lineage>
</organism>
<evidence type="ECO:0000256" key="1">
    <source>
        <dbReference type="SAM" id="MobiDB-lite"/>
    </source>
</evidence>
<feature type="region of interest" description="Disordered" evidence="1">
    <location>
        <begin position="227"/>
        <end position="259"/>
    </location>
</feature>
<feature type="region of interest" description="Disordered" evidence="1">
    <location>
        <begin position="145"/>
        <end position="166"/>
    </location>
</feature>
<dbReference type="AlphaFoldDB" id="A0A3A2Z7W2"/>
<keyword evidence="3" id="KW-1185">Reference proteome</keyword>
<dbReference type="Proteomes" id="UP000266188">
    <property type="component" value="Unassembled WGS sequence"/>
</dbReference>
<feature type="non-terminal residue" evidence="2">
    <location>
        <position position="1"/>
    </location>
</feature>
<dbReference type="EMBL" id="MVGC01001048">
    <property type="protein sequence ID" value="RJE17387.1"/>
    <property type="molecule type" value="Genomic_DNA"/>
</dbReference>
<reference evidence="3" key="1">
    <citation type="submission" date="2017-02" db="EMBL/GenBank/DDBJ databases">
        <authorList>
            <person name="Tafer H."/>
            <person name="Lopandic K."/>
        </authorList>
    </citation>
    <scope>NUCLEOTIDE SEQUENCE [LARGE SCALE GENOMIC DNA]</scope>
    <source>
        <strain evidence="3">CBS 366.77</strain>
    </source>
</reference>
<evidence type="ECO:0000313" key="3">
    <source>
        <dbReference type="Proteomes" id="UP000266188"/>
    </source>
</evidence>
<comment type="caution">
    <text evidence="2">The sequence shown here is derived from an EMBL/GenBank/DDBJ whole genome shotgun (WGS) entry which is preliminary data.</text>
</comment>
<dbReference type="OrthoDB" id="4526134at2759"/>
<dbReference type="STRING" id="2070753.A0A3A2Z7W2"/>
<name>A0A3A2Z7W2_9EURO</name>
<sequence length="259" mass="29137">CFKSDEERVLYAFSRLRARASQRVLPWVIAKTDSREPTSLNEFYRTLDKAFSDPERQKRALVRVNTMKQGKRDLKDFITEFDAAMIDAGGLSWSEDQKKALLETAINSRILQGTVGADQPDSYEDFCNQLHRIDHQQQRISRISSGGARPVVPPANLTAKNDPDKMDWESTSAQIAALRGEVAALRSQDKGRAKRATWASDEEVQKRRSKGSCLRCGSQDHLVRQCSLQPARRPAQLAAVRATDDDQGEEDKDDDSGKE</sequence>
<gene>
    <name evidence="2" type="ORF">PHISCL_10276</name>
</gene>
<evidence type="ECO:0000313" key="2">
    <source>
        <dbReference type="EMBL" id="RJE17387.1"/>
    </source>
</evidence>